<dbReference type="Proteomes" id="UP001651158">
    <property type="component" value="Unassembled WGS sequence"/>
</dbReference>
<dbReference type="EMBL" id="JAKROA010000005">
    <property type="protein sequence ID" value="KAL5106998.1"/>
    <property type="molecule type" value="Genomic_DNA"/>
</dbReference>
<keyword evidence="4" id="KW-1185">Reference proteome</keyword>
<evidence type="ECO:0000259" key="2">
    <source>
        <dbReference type="PROSITE" id="PS01186"/>
    </source>
</evidence>
<dbReference type="PROSITE" id="PS00022">
    <property type="entry name" value="EGF_1"/>
    <property type="match status" value="1"/>
</dbReference>
<dbReference type="PROSITE" id="PS01186">
    <property type="entry name" value="EGF_2"/>
    <property type="match status" value="1"/>
</dbReference>
<dbReference type="InterPro" id="IPR000742">
    <property type="entry name" value="EGF"/>
</dbReference>
<evidence type="ECO:0000259" key="1">
    <source>
        <dbReference type="PROSITE" id="PS00022"/>
    </source>
</evidence>
<feature type="domain" description="EGF-like" evidence="1 2">
    <location>
        <begin position="101"/>
        <end position="112"/>
    </location>
</feature>
<evidence type="ECO:0000313" key="3">
    <source>
        <dbReference type="EMBL" id="KAL5106998.1"/>
    </source>
</evidence>
<sequence length="119" mass="13426">MRVFLSFANETISIEGAPIRDVAMPCTWCLQIWPLFLLLPYFATCVMLLPSAVSSSSSNDVAVKQRFHLLSCIYSVRQCLPACLNGGRLWRPSMPWKKCHCDCPPGFHGFVCQFYTSSK</sequence>
<reference evidence="3 4" key="1">
    <citation type="journal article" date="2022" name="Front. Cell. Infect. Microbiol.">
        <title>The Genomes of Two Strains of Taenia crassiceps the Animal Model for the Study of Human Cysticercosis.</title>
        <authorList>
            <person name="Bobes R.J."/>
            <person name="Estrada K."/>
            <person name="Rios-Valencia D.G."/>
            <person name="Calderon-Gallegos A."/>
            <person name="de la Torre P."/>
            <person name="Carrero J.C."/>
            <person name="Sanchez-Flores A."/>
            <person name="Laclette J.P."/>
        </authorList>
    </citation>
    <scope>NUCLEOTIDE SEQUENCE [LARGE SCALE GENOMIC DNA]</scope>
    <source>
        <strain evidence="3">WFUcys</strain>
    </source>
</reference>
<organism evidence="3 4">
    <name type="scientific">Taenia crassiceps</name>
    <dbReference type="NCBI Taxonomy" id="6207"/>
    <lineage>
        <taxon>Eukaryota</taxon>
        <taxon>Metazoa</taxon>
        <taxon>Spiralia</taxon>
        <taxon>Lophotrochozoa</taxon>
        <taxon>Platyhelminthes</taxon>
        <taxon>Cestoda</taxon>
        <taxon>Eucestoda</taxon>
        <taxon>Cyclophyllidea</taxon>
        <taxon>Taeniidae</taxon>
        <taxon>Taenia</taxon>
    </lineage>
</organism>
<comment type="caution">
    <text evidence="3">The sequence shown here is derived from an EMBL/GenBank/DDBJ whole genome shotgun (WGS) entry which is preliminary data.</text>
</comment>
<accession>A0ABR4QB77</accession>
<proteinExistence type="predicted"/>
<name>A0ABR4QB77_9CEST</name>
<protein>
    <recommendedName>
        <fullName evidence="1 2">EGF-like domain-containing protein</fullName>
    </recommendedName>
</protein>
<gene>
    <name evidence="3" type="ORF">TcWFU_007454</name>
</gene>
<evidence type="ECO:0000313" key="4">
    <source>
        <dbReference type="Proteomes" id="UP001651158"/>
    </source>
</evidence>